<evidence type="ECO:0000313" key="1">
    <source>
        <dbReference type="EMBL" id="MDJ1184742.1"/>
    </source>
</evidence>
<keyword evidence="2" id="KW-1185">Reference proteome</keyword>
<dbReference type="EMBL" id="JAQOSQ010000019">
    <property type="protein sequence ID" value="MDJ1184742.1"/>
    <property type="molecule type" value="Genomic_DNA"/>
</dbReference>
<comment type="caution">
    <text evidence="1">The sequence shown here is derived from an EMBL/GenBank/DDBJ whole genome shotgun (WGS) entry which is preliminary data.</text>
</comment>
<protein>
    <submittedName>
        <fullName evidence="1">Uncharacterized protein</fullName>
    </submittedName>
</protein>
<dbReference type="RefSeq" id="WP_283759397.1">
    <property type="nucleotide sequence ID" value="NZ_JAQOSQ010000019.1"/>
</dbReference>
<reference evidence="1 2" key="1">
    <citation type="submission" date="2023-01" db="EMBL/GenBank/DDBJ databases">
        <title>Novel diversity within Roseofilum (Cyanobacteria; Desertifilaceae) from marine benthic mats with descriptions of four novel species.</title>
        <authorList>
            <person name="Wang Y."/>
            <person name="Berthold D.E."/>
            <person name="Hu J."/>
            <person name="Lefler F.W."/>
            <person name="Laughinghouse H.D. IV."/>
        </authorList>
    </citation>
    <scope>NUCLEOTIDE SEQUENCE [LARGE SCALE GENOMIC DNA]</scope>
    <source>
        <strain evidence="1 2">BLCC-M143</strain>
    </source>
</reference>
<name>A0ABT7BZV8_9CYAN</name>
<evidence type="ECO:0000313" key="2">
    <source>
        <dbReference type="Proteomes" id="UP001232992"/>
    </source>
</evidence>
<accession>A0ABT7BZV8</accession>
<dbReference type="Proteomes" id="UP001232992">
    <property type="component" value="Unassembled WGS sequence"/>
</dbReference>
<organism evidence="1 2">
    <name type="scientific">Roseofilum casamattae BLCC-M143</name>
    <dbReference type="NCBI Taxonomy" id="3022442"/>
    <lineage>
        <taxon>Bacteria</taxon>
        <taxon>Bacillati</taxon>
        <taxon>Cyanobacteriota</taxon>
        <taxon>Cyanophyceae</taxon>
        <taxon>Desertifilales</taxon>
        <taxon>Desertifilaceae</taxon>
        <taxon>Roseofilum</taxon>
        <taxon>Roseofilum casamattae</taxon>
    </lineage>
</organism>
<gene>
    <name evidence="1" type="ORF">PMH09_16255</name>
</gene>
<sequence length="83" mass="9669">MNEMNTKTRFLEKIRYYCDRDFFTEYHHLPDESIAMQIIGRQIELYQGGVAGLFARENIVSNLHSIINSIVYILKSLSTNPLS</sequence>
<proteinExistence type="predicted"/>